<evidence type="ECO:0000256" key="2">
    <source>
        <dbReference type="SAM" id="Phobius"/>
    </source>
</evidence>
<reference evidence="5 6" key="1">
    <citation type="submission" date="2021-03" db="EMBL/GenBank/DDBJ databases">
        <title>Antimicrobial resistance genes in bacteria isolated from Japanese honey, and their potential for conferring macrolide and lincosamide resistance in the American foulbrood pathogen Paenibacillus larvae.</title>
        <authorList>
            <person name="Okamoto M."/>
            <person name="Kumagai M."/>
            <person name="Kanamori H."/>
            <person name="Takamatsu D."/>
        </authorList>
    </citation>
    <scope>NUCLEOTIDE SEQUENCE [LARGE SCALE GENOMIC DNA]</scope>
    <source>
        <strain evidence="5 6">J8TS2</strain>
    </source>
</reference>
<evidence type="ECO:0000259" key="3">
    <source>
        <dbReference type="Pfam" id="PF09972"/>
    </source>
</evidence>
<feature type="compositionally biased region" description="Gly residues" evidence="1">
    <location>
        <begin position="543"/>
        <end position="561"/>
    </location>
</feature>
<dbReference type="RefSeq" id="WP_212966404.1">
    <property type="nucleotide sequence ID" value="NZ_BORB01000018.1"/>
</dbReference>
<feature type="transmembrane region" description="Helical" evidence="2">
    <location>
        <begin position="422"/>
        <end position="442"/>
    </location>
</feature>
<keyword evidence="2" id="KW-0472">Membrane</keyword>
<feature type="transmembrane region" description="Helical" evidence="2">
    <location>
        <begin position="240"/>
        <end position="258"/>
    </location>
</feature>
<feature type="region of interest" description="Disordered" evidence="1">
    <location>
        <begin position="534"/>
        <end position="561"/>
    </location>
</feature>
<feature type="domain" description="DUF2207" evidence="3">
    <location>
        <begin position="27"/>
        <end position="192"/>
    </location>
</feature>
<sequence>MNRKIISCVVAFFIILLPIKVGAVDFSIPNVKIDAFLQENGDVHVQEKHTYQFDSKFNGITREIFPKKGAEITDFLAKEDEKALKVEKVNDVYKIHRKGKNETVEIDLDYVIKNGMDKYEDMTEFYWPFFDERNETDYENMQIVIHPPKATDDVIAFGYDQAFDKQVVGKDGTVEYSMGLVPSDENGDIRVAYPSTLFSGMSITSSKTMKDSLLQEKLNLEKKAQAFAENKEKFSTLSKTLIPFFLILFVVLIGWEHIGKKRKYSLVNEELKRDYTLMPDEKMSMPATIYYTLGVDAVHVPAGLLDLVRKGMVEQQSEDEFRRIHSNVQHKHEGILLKWLFDEIGQDGYFKAKDIDGFIKKEKNLTKYHMRLTEWRQAIKEEFKEVGVREKKPIYRFTFGIISLLLLALWITAIYYEAIPVFLTSLVLFLVAAFIACFYRPLSSKGFYIKEEWTRFLNKLDQIKSSDWQKTSEDARMRMAIFGANEKFSKENNTSQWQKEIGNVDPSLLTYSLFTAPILSTEFSRADKKYTEFSQSSSDSSIGGTGGGGGVGGGGGGSGAF</sequence>
<dbReference type="Proteomes" id="UP000679950">
    <property type="component" value="Unassembled WGS sequence"/>
</dbReference>
<keyword evidence="2" id="KW-1133">Transmembrane helix</keyword>
<dbReference type="Pfam" id="PF20990">
    <property type="entry name" value="DUF2207_C"/>
    <property type="match status" value="1"/>
</dbReference>
<feature type="transmembrane region" description="Helical" evidence="2">
    <location>
        <begin position="394"/>
        <end position="416"/>
    </location>
</feature>
<keyword evidence="2" id="KW-0812">Transmembrane</keyword>
<accession>A0ABQ4KKT2</accession>
<dbReference type="InterPro" id="IPR048389">
    <property type="entry name" value="YciQ-like_C"/>
</dbReference>
<gene>
    <name evidence="5" type="ORF">J8TS2_23980</name>
</gene>
<comment type="caution">
    <text evidence="5">The sequence shown here is derived from an EMBL/GenBank/DDBJ whole genome shotgun (WGS) entry which is preliminary data.</text>
</comment>
<organism evidence="5 6">
    <name type="scientific">Lederbergia ruris</name>
    <dbReference type="NCBI Taxonomy" id="217495"/>
    <lineage>
        <taxon>Bacteria</taxon>
        <taxon>Bacillati</taxon>
        <taxon>Bacillota</taxon>
        <taxon>Bacilli</taxon>
        <taxon>Bacillales</taxon>
        <taxon>Bacillaceae</taxon>
        <taxon>Lederbergia</taxon>
    </lineage>
</organism>
<evidence type="ECO:0000313" key="6">
    <source>
        <dbReference type="Proteomes" id="UP000679950"/>
    </source>
</evidence>
<evidence type="ECO:0008006" key="7">
    <source>
        <dbReference type="Google" id="ProtNLM"/>
    </source>
</evidence>
<evidence type="ECO:0000259" key="4">
    <source>
        <dbReference type="Pfam" id="PF20990"/>
    </source>
</evidence>
<keyword evidence="6" id="KW-1185">Reference proteome</keyword>
<evidence type="ECO:0000313" key="5">
    <source>
        <dbReference type="EMBL" id="GIN58079.1"/>
    </source>
</evidence>
<dbReference type="Pfam" id="PF09972">
    <property type="entry name" value="DUF2207"/>
    <property type="match status" value="1"/>
</dbReference>
<protein>
    <recommendedName>
        <fullName evidence="7">DUF2207 domain-containing protein</fullName>
    </recommendedName>
</protein>
<dbReference type="InterPro" id="IPR018702">
    <property type="entry name" value="DUF2207"/>
</dbReference>
<evidence type="ECO:0000256" key="1">
    <source>
        <dbReference type="SAM" id="MobiDB-lite"/>
    </source>
</evidence>
<dbReference type="EMBL" id="BORB01000018">
    <property type="protein sequence ID" value="GIN58079.1"/>
    <property type="molecule type" value="Genomic_DNA"/>
</dbReference>
<feature type="domain" description="Predicted membrane protein YciQ-like C-terminal" evidence="4">
    <location>
        <begin position="296"/>
        <end position="474"/>
    </location>
</feature>
<proteinExistence type="predicted"/>
<name>A0ABQ4KKT2_9BACI</name>